<feature type="compositionally biased region" description="Basic and acidic residues" evidence="3">
    <location>
        <begin position="57"/>
        <end position="71"/>
    </location>
</feature>
<keyword evidence="6" id="KW-1185">Reference proteome</keyword>
<feature type="compositionally biased region" description="Low complexity" evidence="3">
    <location>
        <begin position="73"/>
        <end position="83"/>
    </location>
</feature>
<reference evidence="5" key="5">
    <citation type="journal article" date="2021" name="G3 (Bethesda)">
        <title>Aegilops tauschii genome assembly Aet v5.0 features greater sequence contiguity and improved annotation.</title>
        <authorList>
            <person name="Wang L."/>
            <person name="Zhu T."/>
            <person name="Rodriguez J.C."/>
            <person name="Deal K.R."/>
            <person name="Dubcovsky J."/>
            <person name="McGuire P.E."/>
            <person name="Lux T."/>
            <person name="Spannagl M."/>
            <person name="Mayer K.F.X."/>
            <person name="Baldrich P."/>
            <person name="Meyers B.C."/>
            <person name="Huo N."/>
            <person name="Gu Y.Q."/>
            <person name="Zhou H."/>
            <person name="Devos K.M."/>
            <person name="Bennetzen J.L."/>
            <person name="Unver T."/>
            <person name="Budak H."/>
            <person name="Gulick P.J."/>
            <person name="Galiba G."/>
            <person name="Kalapos B."/>
            <person name="Nelson D.R."/>
            <person name="Li P."/>
            <person name="You F.M."/>
            <person name="Luo M.C."/>
            <person name="Dvorak J."/>
        </authorList>
    </citation>
    <scope>NUCLEOTIDE SEQUENCE [LARGE SCALE GENOMIC DNA]</scope>
    <source>
        <strain evidence="5">cv. AL8/78</strain>
    </source>
</reference>
<dbReference type="InterPro" id="IPR011047">
    <property type="entry name" value="Quinoprotein_ADH-like_sf"/>
</dbReference>
<dbReference type="CDD" id="cd22159">
    <property type="entry name" value="F-box_AtTIR1-like"/>
    <property type="match status" value="1"/>
</dbReference>
<feature type="compositionally biased region" description="Gly residues" evidence="3">
    <location>
        <begin position="89"/>
        <end position="99"/>
    </location>
</feature>
<evidence type="ECO:0000313" key="6">
    <source>
        <dbReference type="Proteomes" id="UP000015105"/>
    </source>
</evidence>
<feature type="region of interest" description="Disordered" evidence="3">
    <location>
        <begin position="46"/>
        <end position="100"/>
    </location>
</feature>
<dbReference type="EnsemblPlants" id="AET4Gv20200800.3">
    <property type="protein sequence ID" value="AET4Gv20200800.3"/>
    <property type="gene ID" value="AET4Gv20200800"/>
</dbReference>
<feature type="domain" description="F-box" evidence="4">
    <location>
        <begin position="107"/>
        <end position="146"/>
    </location>
</feature>
<accession>A0A453HIR2</accession>
<evidence type="ECO:0000256" key="3">
    <source>
        <dbReference type="SAM" id="MobiDB-lite"/>
    </source>
</evidence>
<dbReference type="Gene3D" id="2.130.10.10">
    <property type="entry name" value="YVTN repeat-like/Quinoprotein amine dehydrogenase"/>
    <property type="match status" value="2"/>
</dbReference>
<dbReference type="Gramene" id="AET4Gv20200800.3">
    <property type="protein sequence ID" value="AET4Gv20200800.3"/>
    <property type="gene ID" value="AET4Gv20200800"/>
</dbReference>
<keyword evidence="1" id="KW-0853">WD repeat</keyword>
<dbReference type="SMART" id="SM00320">
    <property type="entry name" value="WD40"/>
    <property type="match status" value="6"/>
</dbReference>
<reference evidence="5" key="4">
    <citation type="submission" date="2019-03" db="UniProtKB">
        <authorList>
            <consortium name="EnsemblPlants"/>
        </authorList>
    </citation>
    <scope>IDENTIFICATION</scope>
</reference>
<reference evidence="5" key="3">
    <citation type="journal article" date="2017" name="Nature">
        <title>Genome sequence of the progenitor of the wheat D genome Aegilops tauschii.</title>
        <authorList>
            <person name="Luo M.C."/>
            <person name="Gu Y.Q."/>
            <person name="Puiu D."/>
            <person name="Wang H."/>
            <person name="Twardziok S.O."/>
            <person name="Deal K.R."/>
            <person name="Huo N."/>
            <person name="Zhu T."/>
            <person name="Wang L."/>
            <person name="Wang Y."/>
            <person name="McGuire P.E."/>
            <person name="Liu S."/>
            <person name="Long H."/>
            <person name="Ramasamy R.K."/>
            <person name="Rodriguez J.C."/>
            <person name="Van S.L."/>
            <person name="Yuan L."/>
            <person name="Wang Z."/>
            <person name="Xia Z."/>
            <person name="Xiao L."/>
            <person name="Anderson O.D."/>
            <person name="Ouyang S."/>
            <person name="Liang Y."/>
            <person name="Zimin A.V."/>
            <person name="Pertea G."/>
            <person name="Qi P."/>
            <person name="Bennetzen J.L."/>
            <person name="Dai X."/>
            <person name="Dawson M.W."/>
            <person name="Muller H.G."/>
            <person name="Kugler K."/>
            <person name="Rivarola-Duarte L."/>
            <person name="Spannagl M."/>
            <person name="Mayer K.F.X."/>
            <person name="Lu F.H."/>
            <person name="Bevan M.W."/>
            <person name="Leroy P."/>
            <person name="Li P."/>
            <person name="You F.M."/>
            <person name="Sun Q."/>
            <person name="Liu Z."/>
            <person name="Lyons E."/>
            <person name="Wicker T."/>
            <person name="Salzberg S.L."/>
            <person name="Devos K.M."/>
            <person name="Dvorak J."/>
        </authorList>
    </citation>
    <scope>NUCLEOTIDE SEQUENCE [LARGE SCALE GENOMIC DNA]</scope>
    <source>
        <strain evidence="5">cv. AL8/78</strain>
    </source>
</reference>
<organism evidence="5 6">
    <name type="scientific">Aegilops tauschii subsp. strangulata</name>
    <name type="common">Goatgrass</name>
    <dbReference type="NCBI Taxonomy" id="200361"/>
    <lineage>
        <taxon>Eukaryota</taxon>
        <taxon>Viridiplantae</taxon>
        <taxon>Streptophyta</taxon>
        <taxon>Embryophyta</taxon>
        <taxon>Tracheophyta</taxon>
        <taxon>Spermatophyta</taxon>
        <taxon>Magnoliopsida</taxon>
        <taxon>Liliopsida</taxon>
        <taxon>Poales</taxon>
        <taxon>Poaceae</taxon>
        <taxon>BOP clade</taxon>
        <taxon>Pooideae</taxon>
        <taxon>Triticodae</taxon>
        <taxon>Triticeae</taxon>
        <taxon>Triticinae</taxon>
        <taxon>Aegilops</taxon>
    </lineage>
</organism>
<dbReference type="InterPro" id="IPR015943">
    <property type="entry name" value="WD40/YVTN_repeat-like_dom_sf"/>
</dbReference>
<dbReference type="PANTHER" id="PTHR44436:SF1">
    <property type="entry name" value="F-BOX_WD REPEAT-CONTAINING PROTEIN 2"/>
    <property type="match status" value="1"/>
</dbReference>
<evidence type="ECO:0000256" key="1">
    <source>
        <dbReference type="ARBA" id="ARBA00022574"/>
    </source>
</evidence>
<dbReference type="SUPFAM" id="SSF50998">
    <property type="entry name" value="Quinoprotein alcohol dehydrogenase-like"/>
    <property type="match status" value="1"/>
</dbReference>
<dbReference type="Gene3D" id="1.20.1280.50">
    <property type="match status" value="1"/>
</dbReference>
<evidence type="ECO:0000256" key="2">
    <source>
        <dbReference type="ARBA" id="ARBA00022737"/>
    </source>
</evidence>
<reference evidence="6" key="1">
    <citation type="journal article" date="2014" name="Science">
        <title>Ancient hybridizations among the ancestral genomes of bread wheat.</title>
        <authorList>
            <consortium name="International Wheat Genome Sequencing Consortium,"/>
            <person name="Marcussen T."/>
            <person name="Sandve S.R."/>
            <person name="Heier L."/>
            <person name="Spannagl M."/>
            <person name="Pfeifer M."/>
            <person name="Jakobsen K.S."/>
            <person name="Wulff B.B."/>
            <person name="Steuernagel B."/>
            <person name="Mayer K.F."/>
            <person name="Olsen O.A."/>
        </authorList>
    </citation>
    <scope>NUCLEOTIDE SEQUENCE [LARGE SCALE GENOMIC DNA]</scope>
    <source>
        <strain evidence="6">cv. AL8/78</strain>
    </source>
</reference>
<name>A0A453HIR2_AEGTS</name>
<feature type="region of interest" description="Disordered" evidence="3">
    <location>
        <begin position="442"/>
        <end position="469"/>
    </location>
</feature>
<dbReference type="InterPro" id="IPR036047">
    <property type="entry name" value="F-box-like_dom_sf"/>
</dbReference>
<dbReference type="InterPro" id="IPR042627">
    <property type="entry name" value="FBXW2"/>
</dbReference>
<protein>
    <recommendedName>
        <fullName evidence="4">F-box domain-containing protein</fullName>
    </recommendedName>
</protein>
<dbReference type="InterPro" id="IPR001680">
    <property type="entry name" value="WD40_rpt"/>
</dbReference>
<dbReference type="SUPFAM" id="SSF81383">
    <property type="entry name" value="F-box domain"/>
    <property type="match status" value="1"/>
</dbReference>
<dbReference type="Pfam" id="PF00400">
    <property type="entry name" value="WD40"/>
    <property type="match status" value="1"/>
</dbReference>
<evidence type="ECO:0000313" key="5">
    <source>
        <dbReference type="EnsemblPlants" id="AET4Gv20200800.3"/>
    </source>
</evidence>
<feature type="compositionally biased region" description="Polar residues" evidence="3">
    <location>
        <begin position="444"/>
        <end position="455"/>
    </location>
</feature>
<reference evidence="6" key="2">
    <citation type="journal article" date="2017" name="Nat. Plants">
        <title>The Aegilops tauschii genome reveals multiple impacts of transposons.</title>
        <authorList>
            <person name="Zhao G."/>
            <person name="Zou C."/>
            <person name="Li K."/>
            <person name="Wang K."/>
            <person name="Li T."/>
            <person name="Gao L."/>
            <person name="Zhang X."/>
            <person name="Wang H."/>
            <person name="Yang Z."/>
            <person name="Liu X."/>
            <person name="Jiang W."/>
            <person name="Mao L."/>
            <person name="Kong X."/>
            <person name="Jiao Y."/>
            <person name="Jia J."/>
        </authorList>
    </citation>
    <scope>NUCLEOTIDE SEQUENCE [LARGE SCALE GENOMIC DNA]</scope>
    <source>
        <strain evidence="6">cv. AL8/78</strain>
    </source>
</reference>
<proteinExistence type="predicted"/>
<evidence type="ECO:0000259" key="4">
    <source>
        <dbReference type="Pfam" id="PF12937"/>
    </source>
</evidence>
<dbReference type="STRING" id="200361.A0A453HIR2"/>
<keyword evidence="2" id="KW-0677">Repeat</keyword>
<dbReference type="AlphaFoldDB" id="A0A453HIR2"/>
<dbReference type="InterPro" id="IPR001810">
    <property type="entry name" value="F-box_dom"/>
</dbReference>
<dbReference type="PANTHER" id="PTHR44436">
    <property type="entry name" value="F-BOX/WD REPEAT-CONTAINING PROTEIN 2"/>
    <property type="match status" value="1"/>
</dbReference>
<sequence>IERGFPKRLFVRSTQASCCSRRAAGAPSVSQIKRYIAVPYTGGLQAYSMDRPTTGGRRQEARPSEREREMEASSSRSRSGSLPSKRRSGGGGGGSGYGLTGQSLNDDTLRSIFSHVDDHFDLAHCSAVCKSWHTIISTAHVMRDLYYKRNPQARGSSSTISVKSYFEALAMNEHASTLASGSAEVHQWIGHDMRATLCRMKSGSVLTGMGDKVLRLWSAESCKYMNEYNVPNSKMLVDFDFDENKIVGLTSSQVCIWKRSGPRSIFQSRGDTFNHGLCMSYADPEVVIGCEDGRAFVYDMYSRSCSSIHRLHPSPVTCLAVTDDQLIVGGSTFGNVAIADQTSGERLGLLKSAFAPTVIRCLSFSANSHLIFAGSSSGYAHCWDLRTLRPLWETRVSPNVIYSAHHLPGDTSTLAVGGIDGVLRLVCQRTGETIRSFIMDTGYPAQSSSRPQAEQKNVRPVESGPRQQVEKKRVREIAPDARLDNIPMHLRPPITGLSVGMRKIVTTHGENYIRVWKFRS</sequence>
<dbReference type="Pfam" id="PF12937">
    <property type="entry name" value="F-box-like"/>
    <property type="match status" value="1"/>
</dbReference>
<dbReference type="Proteomes" id="UP000015105">
    <property type="component" value="Chromosome 4D"/>
</dbReference>